<evidence type="ECO:0000256" key="1">
    <source>
        <dbReference type="SAM" id="MobiDB-lite"/>
    </source>
</evidence>
<comment type="caution">
    <text evidence="2">The sequence shown here is derived from an EMBL/GenBank/DDBJ whole genome shotgun (WGS) entry which is preliminary data.</text>
</comment>
<evidence type="ECO:0000313" key="3">
    <source>
        <dbReference type="Proteomes" id="UP000691718"/>
    </source>
</evidence>
<dbReference type="Proteomes" id="UP000691718">
    <property type="component" value="Unassembled WGS sequence"/>
</dbReference>
<organism evidence="2 3">
    <name type="scientific">Parnassius apollo</name>
    <name type="common">Apollo butterfly</name>
    <name type="synonym">Papilio apollo</name>
    <dbReference type="NCBI Taxonomy" id="110799"/>
    <lineage>
        <taxon>Eukaryota</taxon>
        <taxon>Metazoa</taxon>
        <taxon>Ecdysozoa</taxon>
        <taxon>Arthropoda</taxon>
        <taxon>Hexapoda</taxon>
        <taxon>Insecta</taxon>
        <taxon>Pterygota</taxon>
        <taxon>Neoptera</taxon>
        <taxon>Endopterygota</taxon>
        <taxon>Lepidoptera</taxon>
        <taxon>Glossata</taxon>
        <taxon>Ditrysia</taxon>
        <taxon>Papilionoidea</taxon>
        <taxon>Papilionidae</taxon>
        <taxon>Parnassiinae</taxon>
        <taxon>Parnassini</taxon>
        <taxon>Parnassius</taxon>
        <taxon>Parnassius</taxon>
    </lineage>
</organism>
<dbReference type="OrthoDB" id="6776127at2759"/>
<sequence>MDHSDTDDYKKCNHANNSDIVLIDEVKINSMLQNIVTGNVARKDIENVAFTTDSKKCNHSNDGVSSSVINIDLEPQNTLPKEVLMQDTFSNANETDPDNNEDFSGTDGSEYEPTKKSVQEKYF</sequence>
<evidence type="ECO:0000313" key="2">
    <source>
        <dbReference type="EMBL" id="CAG4980458.1"/>
    </source>
</evidence>
<protein>
    <submittedName>
        <fullName evidence="2">(apollo) hypothetical protein</fullName>
    </submittedName>
</protein>
<reference evidence="2" key="1">
    <citation type="submission" date="2021-04" db="EMBL/GenBank/DDBJ databases">
        <authorList>
            <person name="Tunstrom K."/>
        </authorList>
    </citation>
    <scope>NUCLEOTIDE SEQUENCE</scope>
</reference>
<accession>A0A8S3WT46</accession>
<name>A0A8S3WT46_PARAO</name>
<dbReference type="EMBL" id="CAJQZP010000714">
    <property type="protein sequence ID" value="CAG4980458.1"/>
    <property type="molecule type" value="Genomic_DNA"/>
</dbReference>
<feature type="region of interest" description="Disordered" evidence="1">
    <location>
        <begin position="87"/>
        <end position="123"/>
    </location>
</feature>
<gene>
    <name evidence="2" type="ORF">PAPOLLO_LOCUS10040</name>
</gene>
<proteinExistence type="predicted"/>
<feature type="compositionally biased region" description="Basic and acidic residues" evidence="1">
    <location>
        <begin position="112"/>
        <end position="123"/>
    </location>
</feature>
<dbReference type="AlphaFoldDB" id="A0A8S3WT46"/>
<keyword evidence="3" id="KW-1185">Reference proteome</keyword>